<gene>
    <name evidence="6" type="ORF">SAMN05518846_101539</name>
</gene>
<dbReference type="Proteomes" id="UP000198915">
    <property type="component" value="Unassembled WGS sequence"/>
</dbReference>
<evidence type="ECO:0000256" key="2">
    <source>
        <dbReference type="ARBA" id="ARBA00034301"/>
    </source>
</evidence>
<evidence type="ECO:0000256" key="1">
    <source>
        <dbReference type="ARBA" id="ARBA00034221"/>
    </source>
</evidence>
<evidence type="ECO:0000259" key="5">
    <source>
        <dbReference type="Pfam" id="PF12706"/>
    </source>
</evidence>
<dbReference type="InterPro" id="IPR001279">
    <property type="entry name" value="Metallo-B-lactamas"/>
</dbReference>
<evidence type="ECO:0000313" key="6">
    <source>
        <dbReference type="EMBL" id="SFI92824.1"/>
    </source>
</evidence>
<dbReference type="GO" id="GO:0008270">
    <property type="term" value="F:zinc ion binding"/>
    <property type="evidence" value="ECO:0007669"/>
    <property type="project" value="InterPro"/>
</dbReference>
<name>A0A1I3M709_9BACL</name>
<dbReference type="GO" id="GO:0070290">
    <property type="term" value="F:N-acylphosphatidylethanolamine-specific phospholipase D activity"/>
    <property type="evidence" value="ECO:0007669"/>
    <property type="project" value="InterPro"/>
</dbReference>
<keyword evidence="4" id="KW-1133">Transmembrane helix</keyword>
<protein>
    <submittedName>
        <fullName evidence="6">L-ascorbate metabolism protein UlaG, beta-lactamase superfamily</fullName>
    </submittedName>
</protein>
<comment type="catalytic activity">
    <reaction evidence="1">
        <text>3',5'-cyclic CMP + H2O = CMP + H(+)</text>
        <dbReference type="Rhea" id="RHEA:72675"/>
        <dbReference type="ChEBI" id="CHEBI:15377"/>
        <dbReference type="ChEBI" id="CHEBI:15378"/>
        <dbReference type="ChEBI" id="CHEBI:58003"/>
        <dbReference type="ChEBI" id="CHEBI:60377"/>
    </reaction>
    <physiologicalReaction direction="left-to-right" evidence="1">
        <dbReference type="Rhea" id="RHEA:72676"/>
    </physiologicalReaction>
</comment>
<feature type="transmembrane region" description="Helical" evidence="4">
    <location>
        <begin position="6"/>
        <end position="26"/>
    </location>
</feature>
<dbReference type="AlphaFoldDB" id="A0A1I3M709"/>
<organism evidence="6 7">
    <name type="scientific">Brevibacillus centrosporus</name>
    <dbReference type="NCBI Taxonomy" id="54910"/>
    <lineage>
        <taxon>Bacteria</taxon>
        <taxon>Bacillati</taxon>
        <taxon>Bacillota</taxon>
        <taxon>Bacilli</taxon>
        <taxon>Bacillales</taxon>
        <taxon>Paenibacillaceae</taxon>
        <taxon>Brevibacillus</taxon>
    </lineage>
</organism>
<proteinExistence type="predicted"/>
<dbReference type="PANTHER" id="PTHR15032:SF36">
    <property type="entry name" value="METALLO-BETA-LACTAMASE DOMAIN-CONTAINING PROTEIN"/>
    <property type="match status" value="1"/>
</dbReference>
<keyword evidence="4" id="KW-0472">Membrane</keyword>
<comment type="function">
    <text evidence="2">Counteracts the endogenous Pycsar antiviral defense system. Phosphodiesterase that enables metal-dependent hydrolysis of host cyclic nucleotide Pycsar defense signals such as cCMP and cUMP.</text>
</comment>
<evidence type="ECO:0000313" key="7">
    <source>
        <dbReference type="Proteomes" id="UP000198915"/>
    </source>
</evidence>
<comment type="catalytic activity">
    <reaction evidence="3">
        <text>3',5'-cyclic UMP + H2O = UMP + H(+)</text>
        <dbReference type="Rhea" id="RHEA:70575"/>
        <dbReference type="ChEBI" id="CHEBI:15377"/>
        <dbReference type="ChEBI" id="CHEBI:15378"/>
        <dbReference type="ChEBI" id="CHEBI:57865"/>
        <dbReference type="ChEBI" id="CHEBI:184387"/>
    </reaction>
    <physiologicalReaction direction="left-to-right" evidence="3">
        <dbReference type="Rhea" id="RHEA:70576"/>
    </physiologicalReaction>
</comment>
<dbReference type="Gene3D" id="3.60.15.10">
    <property type="entry name" value="Ribonuclease Z/Hydroxyacylglutathione hydrolase-like"/>
    <property type="match status" value="1"/>
</dbReference>
<dbReference type="InterPro" id="IPR024884">
    <property type="entry name" value="NAPE-PLD"/>
</dbReference>
<keyword evidence="7" id="KW-1185">Reference proteome</keyword>
<dbReference type="STRING" id="1884381.SAMN05518846_101539"/>
<dbReference type="GO" id="GO:0005737">
    <property type="term" value="C:cytoplasm"/>
    <property type="evidence" value="ECO:0007669"/>
    <property type="project" value="TreeGrafter"/>
</dbReference>
<evidence type="ECO:0000256" key="4">
    <source>
        <dbReference type="SAM" id="Phobius"/>
    </source>
</evidence>
<reference evidence="7" key="1">
    <citation type="submission" date="2016-10" db="EMBL/GenBank/DDBJ databases">
        <authorList>
            <person name="Varghese N."/>
            <person name="Submissions S."/>
        </authorList>
    </citation>
    <scope>NUCLEOTIDE SEQUENCE [LARGE SCALE GENOMIC DNA]</scope>
    <source>
        <strain evidence="7">OK042</strain>
    </source>
</reference>
<keyword evidence="4" id="KW-0812">Transmembrane</keyword>
<feature type="domain" description="Metallo-beta-lactamase" evidence="5">
    <location>
        <begin position="74"/>
        <end position="271"/>
    </location>
</feature>
<dbReference type="PIRSF" id="PIRSF038896">
    <property type="entry name" value="NAPE-PLD"/>
    <property type="match status" value="1"/>
</dbReference>
<dbReference type="InterPro" id="IPR036866">
    <property type="entry name" value="RibonucZ/Hydroxyglut_hydro"/>
</dbReference>
<dbReference type="EMBL" id="FORT01000001">
    <property type="protein sequence ID" value="SFI92824.1"/>
    <property type="molecule type" value="Genomic_DNA"/>
</dbReference>
<dbReference type="PANTHER" id="PTHR15032">
    <property type="entry name" value="N-ACYL-PHOSPHATIDYLETHANOLAMINE-HYDROLYZING PHOSPHOLIPASE D"/>
    <property type="match status" value="1"/>
</dbReference>
<sequence>MLITILTWIGAIIGLLILALFGYIGYRYWYHMGSLPKPVYRDLEHKPIPTEWSKDEVTFTWIGHSTILFHFFGTKIITDPVLGKRLGLRIAGLHFGPTRFTPPALTDEEVGEADLILLSHAHMDHVDLPTLRQLARPSTHVITAANTSPLLQGMPYGSIEEMKPHETKTTKDGVKITAIPVRHWGNRFPWNHDYGYQGYVIEKNGVRILYPGDTAYMSMEHLKQEFGPIDLVFMPIGAYKPDSYQGAHCTPEQAWQMFKQSGGKWLVPIHWNTFVLSQEPVEEPMERLLAAAGEERHLIVMEKQGQTYTLPLEDHK</sequence>
<dbReference type="Pfam" id="PF12706">
    <property type="entry name" value="Lactamase_B_2"/>
    <property type="match status" value="1"/>
</dbReference>
<dbReference type="RefSeq" id="WP_174769329.1">
    <property type="nucleotide sequence ID" value="NZ_BJOE01000070.1"/>
</dbReference>
<accession>A0A1I3M709</accession>
<dbReference type="SUPFAM" id="SSF56281">
    <property type="entry name" value="Metallo-hydrolase/oxidoreductase"/>
    <property type="match status" value="1"/>
</dbReference>
<evidence type="ECO:0000256" key="3">
    <source>
        <dbReference type="ARBA" id="ARBA00048505"/>
    </source>
</evidence>